<keyword evidence="3" id="KW-1185">Reference proteome</keyword>
<comment type="caution">
    <text evidence="2">The sequence shown here is derived from an EMBL/GenBank/DDBJ whole genome shotgun (WGS) entry which is preliminary data.</text>
</comment>
<dbReference type="Proteomes" id="UP000266328">
    <property type="component" value="Unassembled WGS sequence"/>
</dbReference>
<dbReference type="EMBL" id="QXIS01000034">
    <property type="protein sequence ID" value="RIE05638.1"/>
    <property type="molecule type" value="Genomic_DNA"/>
</dbReference>
<organism evidence="2 3">
    <name type="scientific">Candidatus Cryosericum terrychapinii</name>
    <dbReference type="NCBI Taxonomy" id="2290919"/>
    <lineage>
        <taxon>Bacteria</taxon>
        <taxon>Pseudomonadati</taxon>
        <taxon>Caldisericota/Cryosericota group</taxon>
        <taxon>Candidatus Cryosericota</taxon>
        <taxon>Candidatus Cryosericia</taxon>
        <taxon>Candidatus Cryosericales</taxon>
        <taxon>Candidatus Cryosericaceae</taxon>
        <taxon>Candidatus Cryosericum</taxon>
    </lineage>
</organism>
<feature type="region of interest" description="Disordered" evidence="1">
    <location>
        <begin position="67"/>
        <end position="89"/>
    </location>
</feature>
<dbReference type="RefSeq" id="WP_119089596.1">
    <property type="nucleotide sequence ID" value="NZ_QXIS01000034.1"/>
</dbReference>
<reference evidence="2 3" key="1">
    <citation type="submission" date="2018-09" db="EMBL/GenBank/DDBJ databases">
        <title>Discovery and Ecogenomic Context for Candidatus Cryosericales, a Global Caldiserica Order Active in Thawing Permafrost.</title>
        <authorList>
            <person name="Martinez M.A."/>
            <person name="Woodcroft B.J."/>
            <person name="Ignacio Espinoza J.C."/>
            <person name="Zayed A."/>
            <person name="Singleton C.M."/>
            <person name="Boyd J."/>
            <person name="Li Y.-F."/>
            <person name="Purvine S."/>
            <person name="Maughan H."/>
            <person name="Hodgkins S.B."/>
            <person name="Anderson D."/>
            <person name="Sederholm M."/>
            <person name="Temperton B."/>
            <person name="Saleska S.R."/>
            <person name="Tyson G.W."/>
            <person name="Rich V.I."/>
        </authorList>
    </citation>
    <scope>NUCLEOTIDE SEQUENCE [LARGE SCALE GENOMIC DNA]</scope>
    <source>
        <strain evidence="2 3">SMC7</strain>
    </source>
</reference>
<name>A0A398CYN4_9BACT</name>
<evidence type="ECO:0000313" key="2">
    <source>
        <dbReference type="EMBL" id="RIE05638.1"/>
    </source>
</evidence>
<proteinExistence type="predicted"/>
<protein>
    <submittedName>
        <fullName evidence="2">Uncharacterized protein</fullName>
    </submittedName>
</protein>
<gene>
    <name evidence="2" type="ORF">SMC7_06810</name>
</gene>
<evidence type="ECO:0000256" key="1">
    <source>
        <dbReference type="SAM" id="MobiDB-lite"/>
    </source>
</evidence>
<dbReference type="AlphaFoldDB" id="A0A398CYN4"/>
<sequence length="89" mass="9604">MIRMDLHGQDVTDEELAVVVGAALAAVEENESPAFLSDLSTLDDASAAAVMAAMAAAGVSFQQLEPPLPPENAAWRRPPYEQSVRPRWR</sequence>
<evidence type="ECO:0000313" key="3">
    <source>
        <dbReference type="Proteomes" id="UP000266328"/>
    </source>
</evidence>
<accession>A0A398CYN4</accession>